<dbReference type="GO" id="GO:0004523">
    <property type="term" value="F:RNA-DNA hybrid ribonuclease activity"/>
    <property type="evidence" value="ECO:0007669"/>
    <property type="project" value="InterPro"/>
</dbReference>
<evidence type="ECO:0000313" key="2">
    <source>
        <dbReference type="EMBL" id="PNX97268.1"/>
    </source>
</evidence>
<dbReference type="InterPro" id="IPR044730">
    <property type="entry name" value="RNase_H-like_dom_plant"/>
</dbReference>
<gene>
    <name evidence="2" type="ORF">L195_g020494</name>
</gene>
<dbReference type="InterPro" id="IPR002156">
    <property type="entry name" value="RNaseH_domain"/>
</dbReference>
<proteinExistence type="predicted"/>
<dbReference type="AlphaFoldDB" id="A0A2K3N2J0"/>
<dbReference type="GO" id="GO:0003676">
    <property type="term" value="F:nucleic acid binding"/>
    <property type="evidence" value="ECO:0007669"/>
    <property type="project" value="InterPro"/>
</dbReference>
<dbReference type="EMBL" id="ASHM01015364">
    <property type="protein sequence ID" value="PNX97268.1"/>
    <property type="molecule type" value="Genomic_DNA"/>
</dbReference>
<reference evidence="2 3" key="2">
    <citation type="journal article" date="2017" name="Front. Plant Sci.">
        <title>Gene Classification and Mining of Molecular Markers Useful in Red Clover (Trifolium pratense) Breeding.</title>
        <authorList>
            <person name="Istvanek J."/>
            <person name="Dluhosova J."/>
            <person name="Dluhos P."/>
            <person name="Patkova L."/>
            <person name="Nedelnik J."/>
            <person name="Repkova J."/>
        </authorList>
    </citation>
    <scope>NUCLEOTIDE SEQUENCE [LARGE SCALE GENOMIC DNA]</scope>
    <source>
        <strain evidence="3">cv. Tatra</strain>
        <tissue evidence="2">Young leaves</tissue>
    </source>
</reference>
<protein>
    <recommendedName>
        <fullName evidence="1">RNase H type-1 domain-containing protein</fullName>
    </recommendedName>
</protein>
<sequence length="110" mass="12338">WNISSGGLQRMDAFDLIQMVLQKVDFMQAVEELLEAVMESGYVLARLRGVRKLELHIDSMVVVDSISNKEGIAAGLSLLDSIFRLLSLDWEVRISHSYREANGCALVQMP</sequence>
<organism evidence="2 3">
    <name type="scientific">Trifolium pratense</name>
    <name type="common">Red clover</name>
    <dbReference type="NCBI Taxonomy" id="57577"/>
    <lineage>
        <taxon>Eukaryota</taxon>
        <taxon>Viridiplantae</taxon>
        <taxon>Streptophyta</taxon>
        <taxon>Embryophyta</taxon>
        <taxon>Tracheophyta</taxon>
        <taxon>Spermatophyta</taxon>
        <taxon>Magnoliopsida</taxon>
        <taxon>eudicotyledons</taxon>
        <taxon>Gunneridae</taxon>
        <taxon>Pentapetalae</taxon>
        <taxon>rosids</taxon>
        <taxon>fabids</taxon>
        <taxon>Fabales</taxon>
        <taxon>Fabaceae</taxon>
        <taxon>Papilionoideae</taxon>
        <taxon>50 kb inversion clade</taxon>
        <taxon>NPAAA clade</taxon>
        <taxon>Hologalegina</taxon>
        <taxon>IRL clade</taxon>
        <taxon>Trifolieae</taxon>
        <taxon>Trifolium</taxon>
    </lineage>
</organism>
<name>A0A2K3N2J0_TRIPR</name>
<reference evidence="2 3" key="1">
    <citation type="journal article" date="2014" name="Am. J. Bot.">
        <title>Genome assembly and annotation for red clover (Trifolium pratense; Fabaceae).</title>
        <authorList>
            <person name="Istvanek J."/>
            <person name="Jaros M."/>
            <person name="Krenek A."/>
            <person name="Repkova J."/>
        </authorList>
    </citation>
    <scope>NUCLEOTIDE SEQUENCE [LARGE SCALE GENOMIC DNA]</scope>
    <source>
        <strain evidence="3">cv. Tatra</strain>
        <tissue evidence="2">Young leaves</tissue>
    </source>
</reference>
<feature type="domain" description="RNase H type-1" evidence="1">
    <location>
        <begin position="43"/>
        <end position="105"/>
    </location>
</feature>
<dbReference type="Proteomes" id="UP000236291">
    <property type="component" value="Unassembled WGS sequence"/>
</dbReference>
<comment type="caution">
    <text evidence="2">The sequence shown here is derived from an EMBL/GenBank/DDBJ whole genome shotgun (WGS) entry which is preliminary data.</text>
</comment>
<dbReference type="Pfam" id="PF13456">
    <property type="entry name" value="RVT_3"/>
    <property type="match status" value="1"/>
</dbReference>
<evidence type="ECO:0000313" key="3">
    <source>
        <dbReference type="Proteomes" id="UP000236291"/>
    </source>
</evidence>
<dbReference type="CDD" id="cd06222">
    <property type="entry name" value="RNase_H_like"/>
    <property type="match status" value="1"/>
</dbReference>
<feature type="non-terminal residue" evidence="2">
    <location>
        <position position="1"/>
    </location>
</feature>
<accession>A0A2K3N2J0</accession>
<evidence type="ECO:0000259" key="1">
    <source>
        <dbReference type="Pfam" id="PF13456"/>
    </source>
</evidence>